<dbReference type="AlphaFoldDB" id="A0A2H0TWZ3"/>
<evidence type="ECO:0000256" key="3">
    <source>
        <dbReference type="SAM" id="SignalP"/>
    </source>
</evidence>
<name>A0A2H0TWZ3_9BACT</name>
<feature type="transmembrane region" description="Helical" evidence="2">
    <location>
        <begin position="146"/>
        <end position="163"/>
    </location>
</feature>
<sequence length="508" mass="56248">MKRIFLFLFLFFLLVPQVSFAAIDSRCWIEKQCIDQRLNEDSSHYMTPKEIQEGFVQNSTTIAACGKEDANHAQLGFCLPSTNAKTKITFGSQNVFNNIGEFITLMYKYGIIAAGVLATLMLIAAGFMWTTSGGNSERIGSAKKRIAGAIMGLLLAVLSYALLNTINPALVTIRLPQVWSINTQGIAPPYCDAITPPKNLAPLGPPTLTQAERESLSKTLPAANNYTTTSTEAMCGTPYFVEGAGDMLCTGRTCVKNPNGNLCYQYIAGPNKEKLTNWHCVRSNLILSFRMTGTWTTVLSTIDGFKAFLETIENKWIDMESDDPEIWHVCQGQDGFLYRGDEQNISWNQVQKIQTKGESTLLNQEVFDYDFVFPPLDLTDSKWCTHSPYDKLKGLFVMVELKESGDLTDPDLWIGQASPKENNTSESIIGAWLKTNENGTRITYDDYIPIENLAKGVYMTVNVSTDVFQTIETYTGSDNGMPSNETADPGSNVSKKYTVGKVKDGTSK</sequence>
<keyword evidence="3" id="KW-0732">Signal</keyword>
<feature type="region of interest" description="Disordered" evidence="1">
    <location>
        <begin position="474"/>
        <end position="508"/>
    </location>
</feature>
<keyword evidence="2" id="KW-0472">Membrane</keyword>
<keyword evidence="2" id="KW-1133">Transmembrane helix</keyword>
<keyword evidence="2" id="KW-0812">Transmembrane</keyword>
<gene>
    <name evidence="4" type="ORF">COU32_00785</name>
</gene>
<feature type="signal peptide" evidence="3">
    <location>
        <begin position="1"/>
        <end position="21"/>
    </location>
</feature>
<proteinExistence type="predicted"/>
<evidence type="ECO:0000256" key="1">
    <source>
        <dbReference type="SAM" id="MobiDB-lite"/>
    </source>
</evidence>
<evidence type="ECO:0000256" key="2">
    <source>
        <dbReference type="SAM" id="Phobius"/>
    </source>
</evidence>
<feature type="transmembrane region" description="Helical" evidence="2">
    <location>
        <begin position="106"/>
        <end position="125"/>
    </location>
</feature>
<feature type="chain" id="PRO_5013776081" evidence="3">
    <location>
        <begin position="22"/>
        <end position="508"/>
    </location>
</feature>
<accession>A0A2H0TWZ3</accession>
<comment type="caution">
    <text evidence="4">The sequence shown here is derived from an EMBL/GenBank/DDBJ whole genome shotgun (WGS) entry which is preliminary data.</text>
</comment>
<feature type="compositionally biased region" description="Polar residues" evidence="1">
    <location>
        <begin position="474"/>
        <end position="495"/>
    </location>
</feature>
<organism evidence="4 5">
    <name type="scientific">Candidatus Magasanikbacteria bacterium CG10_big_fil_rev_8_21_14_0_10_42_10</name>
    <dbReference type="NCBI Taxonomy" id="1974649"/>
    <lineage>
        <taxon>Bacteria</taxon>
        <taxon>Candidatus Magasanikiibacteriota</taxon>
    </lineage>
</organism>
<evidence type="ECO:0000313" key="5">
    <source>
        <dbReference type="Proteomes" id="UP000231530"/>
    </source>
</evidence>
<dbReference type="EMBL" id="PFBY01000011">
    <property type="protein sequence ID" value="PIR76678.1"/>
    <property type="molecule type" value="Genomic_DNA"/>
</dbReference>
<dbReference type="Proteomes" id="UP000231530">
    <property type="component" value="Unassembled WGS sequence"/>
</dbReference>
<evidence type="ECO:0000313" key="4">
    <source>
        <dbReference type="EMBL" id="PIR76678.1"/>
    </source>
</evidence>
<protein>
    <submittedName>
        <fullName evidence="4">Uncharacterized protein</fullName>
    </submittedName>
</protein>
<reference evidence="5" key="1">
    <citation type="submission" date="2017-09" db="EMBL/GenBank/DDBJ databases">
        <title>Depth-based differentiation of microbial function through sediment-hosted aquifers and enrichment of novel symbionts in the deep terrestrial subsurface.</title>
        <authorList>
            <person name="Probst A.J."/>
            <person name="Ladd B."/>
            <person name="Jarett J.K."/>
            <person name="Geller-Mcgrath D.E."/>
            <person name="Sieber C.M.K."/>
            <person name="Emerson J.B."/>
            <person name="Anantharaman K."/>
            <person name="Thomas B.C."/>
            <person name="Malmstrom R."/>
            <person name="Stieglmeier M."/>
            <person name="Klingl A."/>
            <person name="Woyke T."/>
            <person name="Ryan C.M."/>
            <person name="Banfield J.F."/>
        </authorList>
    </citation>
    <scope>NUCLEOTIDE SEQUENCE [LARGE SCALE GENOMIC DNA]</scope>
</reference>